<protein>
    <recommendedName>
        <fullName evidence="3">DUF4468 domain-containing protein</fullName>
    </recommendedName>
</protein>
<comment type="caution">
    <text evidence="1">The sequence shown here is derived from an EMBL/GenBank/DDBJ whole genome shotgun (WGS) entry which is preliminary data.</text>
</comment>
<dbReference type="RefSeq" id="WP_035128342.1">
    <property type="nucleotide sequence ID" value="NZ_JRHH01000005.1"/>
</dbReference>
<sequence length="176" mass="20988">MKNIILFLLFSVSSFSQDYSLTKKQIDSICLRSKDFIDQKTPLKKSKKITLKNKQIKTLNGTGSEIIRIFKHLENDPRNIVETYEIIKVSYEYLVNYSFGNFEYVFIDIYYKQNTVDSFFIEERYKLGKEIKSQQVFLSQSNLEEEDLTDFNFCKSFKDWITEKSKEINTIFHKKT</sequence>
<dbReference type="AlphaFoldDB" id="A0A095TYM8"/>
<proteinExistence type="predicted"/>
<evidence type="ECO:0000313" key="1">
    <source>
        <dbReference type="EMBL" id="KGD67483.1"/>
    </source>
</evidence>
<accession>A0A095TYM8</accession>
<dbReference type="Proteomes" id="UP000029554">
    <property type="component" value="Unassembled WGS sequence"/>
</dbReference>
<evidence type="ECO:0000313" key="2">
    <source>
        <dbReference type="Proteomes" id="UP000029554"/>
    </source>
</evidence>
<name>A0A095TYM8_9FLAO</name>
<reference evidence="1 2" key="1">
    <citation type="submission" date="2014-09" db="EMBL/GenBank/DDBJ databases">
        <title>Whole Genome Shotgun of Flavobacterium aquatile LMG 4008.</title>
        <authorList>
            <person name="Gale A.N."/>
            <person name="Pipes S.E."/>
            <person name="Newman J.D."/>
        </authorList>
    </citation>
    <scope>NUCLEOTIDE SEQUENCE [LARGE SCALE GENOMIC DNA]</scope>
    <source>
        <strain evidence="1 2">LMG 4008</strain>
    </source>
</reference>
<gene>
    <name evidence="1" type="ORF">LG45_14875</name>
</gene>
<dbReference type="STRING" id="1453498.LG45_14875"/>
<evidence type="ECO:0008006" key="3">
    <source>
        <dbReference type="Google" id="ProtNLM"/>
    </source>
</evidence>
<dbReference type="EMBL" id="JRHH01000005">
    <property type="protein sequence ID" value="KGD67483.1"/>
    <property type="molecule type" value="Genomic_DNA"/>
</dbReference>
<organism evidence="1 2">
    <name type="scientific">Flavobacterium aquatile LMG 4008 = ATCC 11947</name>
    <dbReference type="NCBI Taxonomy" id="1453498"/>
    <lineage>
        <taxon>Bacteria</taxon>
        <taxon>Pseudomonadati</taxon>
        <taxon>Bacteroidota</taxon>
        <taxon>Flavobacteriia</taxon>
        <taxon>Flavobacteriales</taxon>
        <taxon>Flavobacteriaceae</taxon>
        <taxon>Flavobacterium</taxon>
    </lineage>
</organism>
<keyword evidence="2" id="KW-1185">Reference proteome</keyword>